<dbReference type="Proteomes" id="UP000230607">
    <property type="component" value="Chromosome 1"/>
</dbReference>
<name>A0A2H1FI27_9ARCH</name>
<accession>A0A2H1FI27</accession>
<proteinExistence type="predicted"/>
<protein>
    <submittedName>
        <fullName evidence="2">Uncharacterized protein</fullName>
    </submittedName>
</protein>
<evidence type="ECO:0000313" key="3">
    <source>
        <dbReference type="Proteomes" id="UP000230607"/>
    </source>
</evidence>
<keyword evidence="3" id="KW-1185">Reference proteome</keyword>
<evidence type="ECO:0000256" key="1">
    <source>
        <dbReference type="SAM" id="MobiDB-lite"/>
    </source>
</evidence>
<organism evidence="2 3">
    <name type="scientific">Candidatus Nitrosotalea okcheonensis</name>
    <dbReference type="NCBI Taxonomy" id="1903276"/>
    <lineage>
        <taxon>Archaea</taxon>
        <taxon>Nitrososphaerota</taxon>
        <taxon>Nitrososphaeria</taxon>
        <taxon>Nitrosotaleales</taxon>
        <taxon>Nitrosotaleaceae</taxon>
        <taxon>Nitrosotalea</taxon>
    </lineage>
</organism>
<dbReference type="RefSeq" id="WP_157928177.1">
    <property type="nucleotide sequence ID" value="NZ_LT841358.1"/>
</dbReference>
<evidence type="ECO:0000313" key="2">
    <source>
        <dbReference type="EMBL" id="SMH72407.1"/>
    </source>
</evidence>
<feature type="region of interest" description="Disordered" evidence="1">
    <location>
        <begin position="30"/>
        <end position="87"/>
    </location>
</feature>
<dbReference type="AlphaFoldDB" id="A0A2H1FI27"/>
<feature type="compositionally biased region" description="Low complexity" evidence="1">
    <location>
        <begin position="64"/>
        <end position="81"/>
    </location>
</feature>
<sequence>MNKKNTLAAIPLMAIAVIAIGLVGMSHNVFAQPTSSSSANVDQQGQHGGQYGDQTGVDKSGPKGAESPESGSDSGSDSASDTDNLQQ</sequence>
<feature type="compositionally biased region" description="Polar residues" evidence="1">
    <location>
        <begin position="30"/>
        <end position="42"/>
    </location>
</feature>
<reference evidence="3" key="1">
    <citation type="submission" date="2017-03" db="EMBL/GenBank/DDBJ databases">
        <authorList>
            <person name="Herbold C."/>
        </authorList>
    </citation>
    <scope>NUCLEOTIDE SEQUENCE [LARGE SCALE GENOMIC DNA]</scope>
</reference>
<dbReference type="EMBL" id="LT841358">
    <property type="protein sequence ID" value="SMH72407.1"/>
    <property type="molecule type" value="Genomic_DNA"/>
</dbReference>
<gene>
    <name evidence="2" type="ORF">NCS_30247</name>
</gene>